<dbReference type="Pfam" id="PF06775">
    <property type="entry name" value="Seipin"/>
    <property type="match status" value="1"/>
</dbReference>
<keyword evidence="6 8" id="KW-0472">Membrane</keyword>
<evidence type="ECO:0000313" key="9">
    <source>
        <dbReference type="EMBL" id="KAF4355015.1"/>
    </source>
</evidence>
<feature type="region of interest" description="Disordered" evidence="7">
    <location>
        <begin position="407"/>
        <end position="453"/>
    </location>
</feature>
<dbReference type="GO" id="GO:0005789">
    <property type="term" value="C:endoplasmic reticulum membrane"/>
    <property type="evidence" value="ECO:0007669"/>
    <property type="project" value="UniProtKB-SubCell"/>
</dbReference>
<dbReference type="EMBL" id="JAATIQ010000265">
    <property type="protein sequence ID" value="KAF4366074.1"/>
    <property type="molecule type" value="Genomic_DNA"/>
</dbReference>
<dbReference type="CDD" id="cd23995">
    <property type="entry name" value="Seipin_BSCL2_like"/>
    <property type="match status" value="1"/>
</dbReference>
<keyword evidence="4 8" id="KW-1133">Transmembrane helix</keyword>
<protein>
    <recommendedName>
        <fullName evidence="13">Seipin</fullName>
    </recommendedName>
</protein>
<dbReference type="GO" id="GO:0006629">
    <property type="term" value="P:lipid metabolic process"/>
    <property type="evidence" value="ECO:0007669"/>
    <property type="project" value="UniProtKB-KW"/>
</dbReference>
<sequence>MHNAHLELETSASLSSDKNHGHVIHHRPTIAAITTTTIMEEQDKKYFYYKPIPEPDWFTKLVLLQAELIHNSLSFLFSPVIFLMSLVSDSYRRAEKTTVSIETAVQKAPTVLTHGTIALLKRLGFGIVGAAYVCMVLLLVMIFAVVLGVGLVRFWVEEPVILKERLHFDFTEPHPRAMFSFGNWQGFEMGQKKKPVMGVPMGHTFSVSVVLLMPESGFNREVGVFQLSGEVLSTDGHVMGKSSLPCMLRFRSLPVRLARTFIMSIPLVLGIAGETQKLTIEILKYKEGYPRTGAIRVIMSPRAGTHFLPQLYESEIVMKSKLPWTKEFVRSWKWTFYVWSSLYTYIIILIAMFSCCKSVFFPFSAAISGDLGERGALAAGEPAMDHPQMSGDEGEDVSEMLRKWRRGRSKRKALSLPETVGSSASSFTITREESSAAGDVDVGDSESVCLDQE</sequence>
<keyword evidence="12" id="KW-1185">Reference proteome</keyword>
<dbReference type="InterPro" id="IPR009617">
    <property type="entry name" value="Seipin"/>
</dbReference>
<evidence type="ECO:0000256" key="2">
    <source>
        <dbReference type="ARBA" id="ARBA00022692"/>
    </source>
</evidence>
<evidence type="ECO:0000256" key="5">
    <source>
        <dbReference type="ARBA" id="ARBA00023098"/>
    </source>
</evidence>
<evidence type="ECO:0000256" key="3">
    <source>
        <dbReference type="ARBA" id="ARBA00022824"/>
    </source>
</evidence>
<evidence type="ECO:0000313" key="11">
    <source>
        <dbReference type="Proteomes" id="UP000525078"/>
    </source>
</evidence>
<dbReference type="PANTHER" id="PTHR21212">
    <property type="entry name" value="BERNARDINELLI-SEIP CONGENITAL LIPODYSTROPHY 2 HOMOLOG BSCL2 PROTEIN"/>
    <property type="match status" value="1"/>
</dbReference>
<evidence type="ECO:0000256" key="6">
    <source>
        <dbReference type="ARBA" id="ARBA00023136"/>
    </source>
</evidence>
<comment type="caution">
    <text evidence="9">The sequence shown here is derived from an EMBL/GenBank/DDBJ whole genome shotgun (WGS) entry which is preliminary data.</text>
</comment>
<dbReference type="Proteomes" id="UP000525078">
    <property type="component" value="Unassembled WGS sequence"/>
</dbReference>
<feature type="compositionally biased region" description="Polar residues" evidence="7">
    <location>
        <begin position="420"/>
        <end position="429"/>
    </location>
</feature>
<feature type="transmembrane region" description="Helical" evidence="8">
    <location>
        <begin position="130"/>
        <end position="156"/>
    </location>
</feature>
<evidence type="ECO:0000313" key="12">
    <source>
        <dbReference type="Proteomes" id="UP000583929"/>
    </source>
</evidence>
<accession>A0A7J6E9A1</accession>
<comment type="subcellular location">
    <subcellularLocation>
        <location evidence="1">Endoplasmic reticulum membrane</location>
        <topology evidence="1">Multi-pass membrane protein</topology>
    </subcellularLocation>
</comment>
<keyword evidence="2 8" id="KW-0812">Transmembrane</keyword>
<proteinExistence type="predicted"/>
<evidence type="ECO:0000256" key="8">
    <source>
        <dbReference type="SAM" id="Phobius"/>
    </source>
</evidence>
<feature type="transmembrane region" description="Helical" evidence="8">
    <location>
        <begin position="334"/>
        <end position="353"/>
    </location>
</feature>
<organism evidence="9 11">
    <name type="scientific">Cannabis sativa</name>
    <name type="common">Hemp</name>
    <name type="synonym">Marijuana</name>
    <dbReference type="NCBI Taxonomy" id="3483"/>
    <lineage>
        <taxon>Eukaryota</taxon>
        <taxon>Viridiplantae</taxon>
        <taxon>Streptophyta</taxon>
        <taxon>Embryophyta</taxon>
        <taxon>Tracheophyta</taxon>
        <taxon>Spermatophyta</taxon>
        <taxon>Magnoliopsida</taxon>
        <taxon>eudicotyledons</taxon>
        <taxon>Gunneridae</taxon>
        <taxon>Pentapetalae</taxon>
        <taxon>rosids</taxon>
        <taxon>fabids</taxon>
        <taxon>Rosales</taxon>
        <taxon>Cannabaceae</taxon>
        <taxon>Cannabis</taxon>
    </lineage>
</organism>
<evidence type="ECO:0000256" key="7">
    <source>
        <dbReference type="SAM" id="MobiDB-lite"/>
    </source>
</evidence>
<dbReference type="AlphaFoldDB" id="A0A7J6E9A1"/>
<evidence type="ECO:0000313" key="10">
    <source>
        <dbReference type="EMBL" id="KAF4366074.1"/>
    </source>
</evidence>
<name>A0A7J6E9A1_CANSA</name>
<dbReference type="EMBL" id="JAATIP010000271">
    <property type="protein sequence ID" value="KAF4355015.1"/>
    <property type="molecule type" value="Genomic_DNA"/>
</dbReference>
<dbReference type="GO" id="GO:0140042">
    <property type="term" value="P:lipid droplet formation"/>
    <property type="evidence" value="ECO:0007669"/>
    <property type="project" value="UniProtKB-ARBA"/>
</dbReference>
<evidence type="ECO:0000256" key="4">
    <source>
        <dbReference type="ARBA" id="ARBA00022989"/>
    </source>
</evidence>
<evidence type="ECO:0000256" key="1">
    <source>
        <dbReference type="ARBA" id="ARBA00004477"/>
    </source>
</evidence>
<dbReference type="Proteomes" id="UP000583929">
    <property type="component" value="Unassembled WGS sequence"/>
</dbReference>
<keyword evidence="5" id="KW-0443">Lipid metabolism</keyword>
<dbReference type="PANTHER" id="PTHR21212:SF5">
    <property type="entry name" value="SEIPIN-1"/>
    <property type="match status" value="1"/>
</dbReference>
<gene>
    <name evidence="9" type="ORF">F8388_026516</name>
    <name evidence="10" type="ORF">G4B88_000384</name>
</gene>
<keyword evidence="3" id="KW-0256">Endoplasmic reticulum</keyword>
<evidence type="ECO:0008006" key="13">
    <source>
        <dbReference type="Google" id="ProtNLM"/>
    </source>
</evidence>
<reference evidence="11 12" key="1">
    <citation type="journal article" date="2020" name="bioRxiv">
        <title>Sequence and annotation of 42 cannabis genomes reveals extensive copy number variation in cannabinoid synthesis and pathogen resistance genes.</title>
        <authorList>
            <person name="Mckernan K.J."/>
            <person name="Helbert Y."/>
            <person name="Kane L.T."/>
            <person name="Ebling H."/>
            <person name="Zhang L."/>
            <person name="Liu B."/>
            <person name="Eaton Z."/>
            <person name="Mclaughlin S."/>
            <person name="Kingan S."/>
            <person name="Baybayan P."/>
            <person name="Concepcion G."/>
            <person name="Jordan M."/>
            <person name="Riva A."/>
            <person name="Barbazuk W."/>
            <person name="Harkins T."/>
        </authorList>
    </citation>
    <scope>NUCLEOTIDE SEQUENCE [LARGE SCALE GENOMIC DNA]</scope>
    <source>
        <strain evidence="11 12">cv. Jamaican Lion 4</strain>
        <strain evidence="10">Father</strain>
        <strain evidence="9">Mother</strain>
        <tissue evidence="9">Leaf</tissue>
    </source>
</reference>